<keyword evidence="1" id="KW-0444">Lipid biosynthesis</keyword>
<dbReference type="Pfam" id="PF04336">
    <property type="entry name" value="ACP_PD"/>
    <property type="match status" value="1"/>
</dbReference>
<dbReference type="GO" id="GO:0006633">
    <property type="term" value="P:fatty acid biosynthetic process"/>
    <property type="evidence" value="ECO:0007669"/>
    <property type="project" value="InterPro"/>
</dbReference>
<comment type="caution">
    <text evidence="4">The sequence shown here is derived from an EMBL/GenBank/DDBJ whole genome shotgun (WGS) entry which is preliminary data.</text>
</comment>
<dbReference type="Proteomes" id="UP000824112">
    <property type="component" value="Unassembled WGS sequence"/>
</dbReference>
<organism evidence="4 5">
    <name type="scientific">Candidatus Gallibacteroides avistercoris</name>
    <dbReference type="NCBI Taxonomy" id="2840833"/>
    <lineage>
        <taxon>Bacteria</taxon>
        <taxon>Pseudomonadati</taxon>
        <taxon>Bacteroidota</taxon>
        <taxon>Bacteroidia</taxon>
        <taxon>Bacteroidales</taxon>
        <taxon>Bacteroidaceae</taxon>
        <taxon>Bacteroidaceae incertae sedis</taxon>
        <taxon>Candidatus Gallibacteroides</taxon>
    </lineage>
</organism>
<accession>A0A9D1SC35</accession>
<evidence type="ECO:0000313" key="5">
    <source>
        <dbReference type="Proteomes" id="UP000824112"/>
    </source>
</evidence>
<dbReference type="EMBL" id="DVNA01000054">
    <property type="protein sequence ID" value="HIU54635.1"/>
    <property type="molecule type" value="Genomic_DNA"/>
</dbReference>
<proteinExistence type="predicted"/>
<sequence>MNYLAHIYLSGNDTERRIGGFIADAVKGSDLTRFPDKIGQGIVLHREIDHFTDTHPLVKELTKELRNRFGRYAVILPDIYFDHLLTRHFDEYSRQSLRRFAYRFYLSLLTHYPILPPRIKRFMWHFILTNRLCRYKSTAGLRESLMIMESFHRIVMDVEGAVRYLEENLLQIDELFTIFFSELQSAVRTWQQDISY</sequence>
<gene>
    <name evidence="4" type="ORF">IAB03_02370</name>
</gene>
<evidence type="ECO:0000313" key="4">
    <source>
        <dbReference type="EMBL" id="HIU54635.1"/>
    </source>
</evidence>
<dbReference type="PANTHER" id="PTHR38764">
    <property type="entry name" value="ACYL CARRIER PROTEIN PHOSPHODIESTERASE"/>
    <property type="match status" value="1"/>
</dbReference>
<evidence type="ECO:0000256" key="3">
    <source>
        <dbReference type="ARBA" id="ARBA00023098"/>
    </source>
</evidence>
<dbReference type="InterPro" id="IPR007431">
    <property type="entry name" value="ACP_PD"/>
</dbReference>
<reference evidence="4" key="2">
    <citation type="journal article" date="2021" name="PeerJ">
        <title>Extensive microbial diversity within the chicken gut microbiome revealed by metagenomics and culture.</title>
        <authorList>
            <person name="Gilroy R."/>
            <person name="Ravi A."/>
            <person name="Getino M."/>
            <person name="Pursley I."/>
            <person name="Horton D.L."/>
            <person name="Alikhan N.F."/>
            <person name="Baker D."/>
            <person name="Gharbi K."/>
            <person name="Hall N."/>
            <person name="Watson M."/>
            <person name="Adriaenssens E.M."/>
            <person name="Foster-Nyarko E."/>
            <person name="Jarju S."/>
            <person name="Secka A."/>
            <person name="Antonio M."/>
            <person name="Oren A."/>
            <person name="Chaudhuri R.R."/>
            <person name="La Ragione R."/>
            <person name="Hildebrand F."/>
            <person name="Pallen M.J."/>
        </authorList>
    </citation>
    <scope>NUCLEOTIDE SEQUENCE</scope>
    <source>
        <strain evidence="4">CHK158-818</strain>
    </source>
</reference>
<keyword evidence="3" id="KW-0443">Lipid metabolism</keyword>
<reference evidence="4" key="1">
    <citation type="submission" date="2020-10" db="EMBL/GenBank/DDBJ databases">
        <authorList>
            <person name="Gilroy R."/>
        </authorList>
    </citation>
    <scope>NUCLEOTIDE SEQUENCE</scope>
    <source>
        <strain evidence="4">CHK158-818</strain>
    </source>
</reference>
<evidence type="ECO:0000256" key="1">
    <source>
        <dbReference type="ARBA" id="ARBA00022516"/>
    </source>
</evidence>
<name>A0A9D1SC35_9BACT</name>
<dbReference type="PANTHER" id="PTHR38764:SF1">
    <property type="entry name" value="ACYL CARRIER PROTEIN PHOSPHODIESTERASE"/>
    <property type="match status" value="1"/>
</dbReference>
<keyword evidence="2" id="KW-0378">Hydrolase</keyword>
<protein>
    <submittedName>
        <fullName evidence="4">DUF479 domain-containing protein</fullName>
    </submittedName>
</protein>
<dbReference type="GO" id="GO:0008770">
    <property type="term" value="F:[acyl-carrier-protein] phosphodiesterase activity"/>
    <property type="evidence" value="ECO:0007669"/>
    <property type="project" value="InterPro"/>
</dbReference>
<dbReference type="AlphaFoldDB" id="A0A9D1SC35"/>
<evidence type="ECO:0000256" key="2">
    <source>
        <dbReference type="ARBA" id="ARBA00022801"/>
    </source>
</evidence>